<accession>A0ABV1KE23</accession>
<dbReference type="SUPFAM" id="SSF50249">
    <property type="entry name" value="Nucleic acid-binding proteins"/>
    <property type="match status" value="1"/>
</dbReference>
<evidence type="ECO:0000313" key="4">
    <source>
        <dbReference type="Proteomes" id="UP001494902"/>
    </source>
</evidence>
<dbReference type="PANTHER" id="PTHR34075">
    <property type="entry name" value="BLR3430 PROTEIN"/>
    <property type="match status" value="1"/>
</dbReference>
<evidence type="ECO:0000256" key="1">
    <source>
        <dbReference type="SAM" id="MobiDB-lite"/>
    </source>
</evidence>
<dbReference type="PANTHER" id="PTHR34075:SF5">
    <property type="entry name" value="BLR3430 PROTEIN"/>
    <property type="match status" value="1"/>
</dbReference>
<dbReference type="RefSeq" id="WP_349299778.1">
    <property type="nucleotide sequence ID" value="NZ_JBEDNQ010000008.1"/>
</dbReference>
<dbReference type="Pfam" id="PF01796">
    <property type="entry name" value="OB_ChsH2_C"/>
    <property type="match status" value="1"/>
</dbReference>
<name>A0ABV1KE23_9PSEU</name>
<keyword evidence="4" id="KW-1185">Reference proteome</keyword>
<protein>
    <submittedName>
        <fullName evidence="3">OB-fold domain-containing protein</fullName>
    </submittedName>
</protein>
<evidence type="ECO:0000259" key="2">
    <source>
        <dbReference type="Pfam" id="PF01796"/>
    </source>
</evidence>
<dbReference type="Proteomes" id="UP001494902">
    <property type="component" value="Unassembled WGS sequence"/>
</dbReference>
<gene>
    <name evidence="3" type="ORF">WIS52_19720</name>
</gene>
<feature type="domain" description="ChsH2 C-terminal OB-fold" evidence="2">
    <location>
        <begin position="60"/>
        <end position="121"/>
    </location>
</feature>
<dbReference type="InterPro" id="IPR002878">
    <property type="entry name" value="ChsH2_C"/>
</dbReference>
<feature type="region of interest" description="Disordered" evidence="1">
    <location>
        <begin position="1"/>
        <end position="21"/>
    </location>
</feature>
<organism evidence="3 4">
    <name type="scientific">Pseudonocardia nematodicida</name>
    <dbReference type="NCBI Taxonomy" id="1206997"/>
    <lineage>
        <taxon>Bacteria</taxon>
        <taxon>Bacillati</taxon>
        <taxon>Actinomycetota</taxon>
        <taxon>Actinomycetes</taxon>
        <taxon>Pseudonocardiales</taxon>
        <taxon>Pseudonocardiaceae</taxon>
        <taxon>Pseudonocardia</taxon>
    </lineage>
</organism>
<dbReference type="InterPro" id="IPR052513">
    <property type="entry name" value="Thioester_dehydratase-like"/>
</dbReference>
<dbReference type="InterPro" id="IPR012340">
    <property type="entry name" value="NA-bd_OB-fold"/>
</dbReference>
<comment type="caution">
    <text evidence="3">The sequence shown here is derived from an EMBL/GenBank/DDBJ whole genome shotgun (WGS) entry which is preliminary data.</text>
</comment>
<reference evidence="3 4" key="1">
    <citation type="submission" date="2024-03" db="EMBL/GenBank/DDBJ databases">
        <title>Draft genome sequence of Pseudonocardia nematodicida JCM 31783.</title>
        <authorList>
            <person name="Butdee W."/>
            <person name="Duangmal K."/>
        </authorList>
    </citation>
    <scope>NUCLEOTIDE SEQUENCE [LARGE SCALE GENOMIC DNA]</scope>
    <source>
        <strain evidence="3 4">JCM 31783</strain>
    </source>
</reference>
<dbReference type="EMBL" id="JBEDNQ010000008">
    <property type="protein sequence ID" value="MEQ3552707.1"/>
    <property type="molecule type" value="Genomic_DNA"/>
</dbReference>
<sequence length="135" mass="13775">MHATQPSDPLEDLLAGPSTSTTPSGDLALLGSVCAGCGARAFPARMTCHVCAGGRPAEAPVGSSGVLYSWTRVHVSATRDTPYALGYVDMDGAGDGGVRVLGLLDPVGAEWAVGDVVRVVATEGADDWSFTKDAR</sequence>
<evidence type="ECO:0000313" key="3">
    <source>
        <dbReference type="EMBL" id="MEQ3552707.1"/>
    </source>
</evidence>
<proteinExistence type="predicted"/>